<dbReference type="SUPFAM" id="SSF51735">
    <property type="entry name" value="NAD(P)-binding Rossmann-fold domains"/>
    <property type="match status" value="1"/>
</dbReference>
<dbReference type="Gene3D" id="3.90.180.10">
    <property type="entry name" value="Medium-chain alcohol dehydrogenases, catalytic domain"/>
    <property type="match status" value="1"/>
</dbReference>
<dbReference type="InterPro" id="IPR036291">
    <property type="entry name" value="NAD(P)-bd_dom_sf"/>
</dbReference>
<gene>
    <name evidence="2" type="ORF">F0P93_01270</name>
</gene>
<organism evidence="2 3">
    <name type="scientific">Larkinella humicola</name>
    <dbReference type="NCBI Taxonomy" id="2607654"/>
    <lineage>
        <taxon>Bacteria</taxon>
        <taxon>Pseudomonadati</taxon>
        <taxon>Bacteroidota</taxon>
        <taxon>Cytophagia</taxon>
        <taxon>Cytophagales</taxon>
        <taxon>Spirosomataceae</taxon>
        <taxon>Larkinella</taxon>
    </lineage>
</organism>
<dbReference type="AlphaFoldDB" id="A0A5N1JMG6"/>
<dbReference type="Pfam" id="PF13602">
    <property type="entry name" value="ADH_zinc_N_2"/>
    <property type="match status" value="1"/>
</dbReference>
<dbReference type="SMART" id="SM00829">
    <property type="entry name" value="PKS_ER"/>
    <property type="match status" value="1"/>
</dbReference>
<dbReference type="CDD" id="cd08267">
    <property type="entry name" value="MDR1"/>
    <property type="match status" value="1"/>
</dbReference>
<evidence type="ECO:0000313" key="2">
    <source>
        <dbReference type="EMBL" id="KAA9357685.1"/>
    </source>
</evidence>
<evidence type="ECO:0000259" key="1">
    <source>
        <dbReference type="SMART" id="SM00829"/>
    </source>
</evidence>
<dbReference type="SUPFAM" id="SSF50129">
    <property type="entry name" value="GroES-like"/>
    <property type="match status" value="1"/>
</dbReference>
<dbReference type="Proteomes" id="UP000326344">
    <property type="component" value="Unassembled WGS sequence"/>
</dbReference>
<dbReference type="GO" id="GO:0016491">
    <property type="term" value="F:oxidoreductase activity"/>
    <property type="evidence" value="ECO:0007669"/>
    <property type="project" value="InterPro"/>
</dbReference>
<keyword evidence="3" id="KW-1185">Reference proteome</keyword>
<reference evidence="2 3" key="1">
    <citation type="submission" date="2019-09" db="EMBL/GenBank/DDBJ databases">
        <title>Genome Sequence of Larkinella sp MA1.</title>
        <authorList>
            <person name="Srinivasan S."/>
        </authorList>
    </citation>
    <scope>NUCLEOTIDE SEQUENCE [LARGE SCALE GENOMIC DNA]</scope>
    <source>
        <strain evidence="2 3">MA1</strain>
    </source>
</reference>
<dbReference type="Pfam" id="PF08240">
    <property type="entry name" value="ADH_N"/>
    <property type="match status" value="1"/>
</dbReference>
<dbReference type="EMBL" id="VTWS01000001">
    <property type="protein sequence ID" value="KAA9357685.1"/>
    <property type="molecule type" value="Genomic_DNA"/>
</dbReference>
<dbReference type="PANTHER" id="PTHR44013:SF1">
    <property type="entry name" value="ZINC-TYPE ALCOHOL DEHYDROGENASE-LIKE PROTEIN C16A3.02C"/>
    <property type="match status" value="1"/>
</dbReference>
<name>A0A5N1JMG6_9BACT</name>
<proteinExistence type="predicted"/>
<dbReference type="PANTHER" id="PTHR44013">
    <property type="entry name" value="ZINC-TYPE ALCOHOL DEHYDROGENASE-LIKE PROTEIN C16A3.02C"/>
    <property type="match status" value="1"/>
</dbReference>
<dbReference type="Gene3D" id="3.40.50.720">
    <property type="entry name" value="NAD(P)-binding Rossmann-like Domain"/>
    <property type="match status" value="1"/>
</dbReference>
<dbReference type="InterPro" id="IPR011032">
    <property type="entry name" value="GroES-like_sf"/>
</dbReference>
<dbReference type="InterPro" id="IPR013154">
    <property type="entry name" value="ADH-like_N"/>
</dbReference>
<dbReference type="InterPro" id="IPR052733">
    <property type="entry name" value="Chloroplast_QOR"/>
</dbReference>
<protein>
    <submittedName>
        <fullName evidence="2">NAD(P)-dependent alcohol dehydrogenase</fullName>
    </submittedName>
</protein>
<accession>A0A5N1JMG6</accession>
<sequence length="323" mass="35148">MRASVYTAYGPPEIVQIKEVARPVPKANEILIKVHATTVNRTDCGFRSAEYFIVRFFSGLFRPKQPILGNEFAGEVTEVGRAVTAFKPGDRVFGYNDSQFGAHAQYMVMAENDAVAPMPPAMTYEEAAPITEGGHYALCDIRAAKIRKGQAVLINGATGAIGSAAVQLVKVLGASVTAVCDTKNVALVKSLGADVVIDYTKEDFTKISQTFDVVFDAVGKSSFGKCKPLLKTGGIYLSTELGSMSQNPFLALITPFVGSKKVLFPIPTISQADVLYLKKRVETGQYKPVIDRHYPLEQIVDAYRYVETGQKVGNVVIRVKHEI</sequence>
<comment type="caution">
    <text evidence="2">The sequence shown here is derived from an EMBL/GenBank/DDBJ whole genome shotgun (WGS) entry which is preliminary data.</text>
</comment>
<dbReference type="InterPro" id="IPR020843">
    <property type="entry name" value="ER"/>
</dbReference>
<feature type="domain" description="Enoyl reductase (ER)" evidence="1">
    <location>
        <begin position="10"/>
        <end position="317"/>
    </location>
</feature>
<evidence type="ECO:0000313" key="3">
    <source>
        <dbReference type="Proteomes" id="UP000326344"/>
    </source>
</evidence>